<dbReference type="InterPro" id="IPR003661">
    <property type="entry name" value="HisK_dim/P_dom"/>
</dbReference>
<dbReference type="PANTHER" id="PTHR43711:SF1">
    <property type="entry name" value="HISTIDINE KINASE 1"/>
    <property type="match status" value="1"/>
</dbReference>
<dbReference type="GO" id="GO:0000155">
    <property type="term" value="F:phosphorelay sensor kinase activity"/>
    <property type="evidence" value="ECO:0007669"/>
    <property type="project" value="InterPro"/>
</dbReference>
<evidence type="ECO:0000256" key="7">
    <source>
        <dbReference type="SAM" id="Coils"/>
    </source>
</evidence>
<evidence type="ECO:0000256" key="5">
    <source>
        <dbReference type="ARBA" id="ARBA00022777"/>
    </source>
</evidence>
<dbReference type="Pfam" id="PF00512">
    <property type="entry name" value="HisKA"/>
    <property type="match status" value="1"/>
</dbReference>
<accession>H9UFM2</accession>
<dbReference type="eggNOG" id="COG2205">
    <property type="taxonomic scope" value="Bacteria"/>
</dbReference>
<feature type="transmembrane region" description="Helical" evidence="8">
    <location>
        <begin position="12"/>
        <end position="36"/>
    </location>
</feature>
<keyword evidence="8" id="KW-1133">Transmembrane helix</keyword>
<feature type="transmembrane region" description="Helical" evidence="8">
    <location>
        <begin position="173"/>
        <end position="192"/>
    </location>
</feature>
<keyword evidence="6" id="KW-0902">Two-component regulatory system</keyword>
<reference evidence="11" key="1">
    <citation type="journal article" date="2013" name="Stand. Genomic Sci.">
        <title>Complete genome sequence of the halophilic bacterium Spirochaeta africana type strain (Z-7692(T)) from the alkaline Lake Magadi in the East African Rift.</title>
        <authorList>
            <person name="Liolos K."/>
            <person name="Abt B."/>
            <person name="Scheuner C."/>
            <person name="Teshima H."/>
            <person name="Held B."/>
            <person name="Lapidus A."/>
            <person name="Nolan M."/>
            <person name="Lucas S."/>
            <person name="Deshpande S."/>
            <person name="Cheng J.F."/>
            <person name="Tapia R."/>
            <person name="Goodwin L.A."/>
            <person name="Pitluck S."/>
            <person name="Pagani I."/>
            <person name="Ivanova N."/>
            <person name="Mavromatis K."/>
            <person name="Mikhailova N."/>
            <person name="Huntemann M."/>
            <person name="Pati A."/>
            <person name="Chen A."/>
            <person name="Palaniappan K."/>
            <person name="Land M."/>
            <person name="Rohde M."/>
            <person name="Tindall B.J."/>
            <person name="Detter J.C."/>
            <person name="Goker M."/>
            <person name="Bristow J."/>
            <person name="Eisen J.A."/>
            <person name="Markowitz V."/>
            <person name="Hugenholtz P."/>
            <person name="Woyke T."/>
            <person name="Klenk H.P."/>
            <person name="Kyrpides N.C."/>
        </authorList>
    </citation>
    <scope>NUCLEOTIDE SEQUENCE</scope>
    <source>
        <strain evidence="11">ATCC 700263 / DSM 8902 / Z-7692</strain>
    </source>
</reference>
<keyword evidence="8" id="KW-0812">Transmembrane</keyword>
<dbReference type="PANTHER" id="PTHR43711">
    <property type="entry name" value="TWO-COMPONENT HISTIDINE KINASE"/>
    <property type="match status" value="1"/>
</dbReference>
<name>H9UFM2_SPIAZ</name>
<protein>
    <recommendedName>
        <fullName evidence="2">histidine kinase</fullName>
        <ecNumber evidence="2">2.7.13.3</ecNumber>
    </recommendedName>
</protein>
<dbReference type="SUPFAM" id="SSF47384">
    <property type="entry name" value="Homodimeric domain of signal transducing histidine kinase"/>
    <property type="match status" value="1"/>
</dbReference>
<evidence type="ECO:0000313" key="10">
    <source>
        <dbReference type="EMBL" id="AFG36315.1"/>
    </source>
</evidence>
<evidence type="ECO:0000256" key="2">
    <source>
        <dbReference type="ARBA" id="ARBA00012438"/>
    </source>
</evidence>
<keyword evidence="3" id="KW-0597">Phosphoprotein</keyword>
<dbReference type="OrthoDB" id="5389090at2"/>
<keyword evidence="5 10" id="KW-0418">Kinase</keyword>
<dbReference type="SMART" id="SM00387">
    <property type="entry name" value="HATPase_c"/>
    <property type="match status" value="1"/>
</dbReference>
<dbReference type="InterPro" id="IPR004358">
    <property type="entry name" value="Sig_transdc_His_kin-like_C"/>
</dbReference>
<dbReference type="HOGENOM" id="CLU_345091_0_0_12"/>
<dbReference type="InterPro" id="IPR036890">
    <property type="entry name" value="HATPase_C_sf"/>
</dbReference>
<gene>
    <name evidence="10" type="ordered locus">Spiaf_0206</name>
</gene>
<feature type="transmembrane region" description="Helical" evidence="8">
    <location>
        <begin position="77"/>
        <end position="94"/>
    </location>
</feature>
<dbReference type="STRING" id="889378.Spiaf_0206"/>
<comment type="catalytic activity">
    <reaction evidence="1">
        <text>ATP + protein L-histidine = ADP + protein N-phospho-L-histidine.</text>
        <dbReference type="EC" id="2.7.13.3"/>
    </reaction>
</comment>
<feature type="coiled-coil region" evidence="7">
    <location>
        <begin position="494"/>
        <end position="524"/>
    </location>
</feature>
<dbReference type="RefSeq" id="WP_014454313.1">
    <property type="nucleotide sequence ID" value="NC_017098.1"/>
</dbReference>
<evidence type="ECO:0000256" key="6">
    <source>
        <dbReference type="ARBA" id="ARBA00023012"/>
    </source>
</evidence>
<evidence type="ECO:0000256" key="4">
    <source>
        <dbReference type="ARBA" id="ARBA00022679"/>
    </source>
</evidence>
<evidence type="ECO:0000256" key="1">
    <source>
        <dbReference type="ARBA" id="ARBA00000085"/>
    </source>
</evidence>
<dbReference type="SUPFAM" id="SSF55874">
    <property type="entry name" value="ATPase domain of HSP90 chaperone/DNA topoisomerase II/histidine kinase"/>
    <property type="match status" value="1"/>
</dbReference>
<evidence type="ECO:0000259" key="9">
    <source>
        <dbReference type="PROSITE" id="PS50109"/>
    </source>
</evidence>
<feature type="transmembrane region" description="Helical" evidence="8">
    <location>
        <begin position="144"/>
        <end position="161"/>
    </location>
</feature>
<dbReference type="AlphaFoldDB" id="H9UFM2"/>
<dbReference type="CDD" id="cd00082">
    <property type="entry name" value="HisKA"/>
    <property type="match status" value="1"/>
</dbReference>
<dbReference type="EC" id="2.7.13.3" evidence="2"/>
<evidence type="ECO:0000256" key="8">
    <source>
        <dbReference type="SAM" id="Phobius"/>
    </source>
</evidence>
<dbReference type="EMBL" id="CP003282">
    <property type="protein sequence ID" value="AFG36315.1"/>
    <property type="molecule type" value="Genomic_DNA"/>
</dbReference>
<feature type="transmembrane region" description="Helical" evidence="8">
    <location>
        <begin position="106"/>
        <end position="124"/>
    </location>
</feature>
<proteinExistence type="predicted"/>
<dbReference type="PROSITE" id="PS50109">
    <property type="entry name" value="HIS_KIN"/>
    <property type="match status" value="1"/>
</dbReference>
<keyword evidence="8" id="KW-0472">Membrane</keyword>
<keyword evidence="4" id="KW-0808">Transferase</keyword>
<dbReference type="Gene3D" id="1.10.287.130">
    <property type="match status" value="1"/>
</dbReference>
<feature type="transmembrane region" description="Helical" evidence="8">
    <location>
        <begin position="421"/>
        <end position="442"/>
    </location>
</feature>
<feature type="domain" description="Histidine kinase" evidence="9">
    <location>
        <begin position="528"/>
        <end position="744"/>
    </location>
</feature>
<dbReference type="InterPro" id="IPR050736">
    <property type="entry name" value="Sensor_HK_Regulatory"/>
</dbReference>
<keyword evidence="7" id="KW-0175">Coiled coil</keyword>
<feature type="transmembrane region" description="Helical" evidence="8">
    <location>
        <begin position="48"/>
        <end position="71"/>
    </location>
</feature>
<dbReference type="InterPro" id="IPR036097">
    <property type="entry name" value="HisK_dim/P_sf"/>
</dbReference>
<dbReference type="Gene3D" id="3.30.565.10">
    <property type="entry name" value="Histidine kinase-like ATPase, C-terminal domain"/>
    <property type="match status" value="1"/>
</dbReference>
<organism evidence="10 11">
    <name type="scientific">Spirochaeta africana (strain ATCC 700263 / DSM 8902 / Z-7692)</name>
    <dbReference type="NCBI Taxonomy" id="889378"/>
    <lineage>
        <taxon>Bacteria</taxon>
        <taxon>Pseudomonadati</taxon>
        <taxon>Spirochaetota</taxon>
        <taxon>Spirochaetia</taxon>
        <taxon>Spirochaetales</taxon>
        <taxon>Spirochaetaceae</taxon>
        <taxon>Spirochaeta</taxon>
    </lineage>
</organism>
<dbReference type="KEGG" id="sfc:Spiaf_0206"/>
<dbReference type="InterPro" id="IPR005467">
    <property type="entry name" value="His_kinase_dom"/>
</dbReference>
<dbReference type="InterPro" id="IPR003594">
    <property type="entry name" value="HATPase_dom"/>
</dbReference>
<keyword evidence="11" id="KW-1185">Reference proteome</keyword>
<dbReference type="PRINTS" id="PR00344">
    <property type="entry name" value="BCTRLSENSOR"/>
</dbReference>
<sequence length="819" mass="90201">MKAVTLPPGFPVRLAGALILAVLGLFGNLLAVDLFFSIDFLLGGIFAMLALLVLGPGWGIAVAAVASLATYSLWQHPYAIVVFTAEAVFVGLLLRRRAAWLFTLDILYWVSLGAAQIFLFYHLVMGIDLQGTVLIALKQGVNGIFNAFVAVVLVLMLQLLYKRRRRPLLGRHHLRAMLQLLVVGFVLIPLLLEVVVTGRDEFSSIENEIAARVQYQLRGSRVLLEQNILSRERQLQRFSRQLHEDFELSQGDQADSAAEWFLAVHSDFVRLEIESAAGYIGGAERSAAGEQPTIGITAGLESPEGQVYRLTGYMQPERIMPAQLPGADGSGLLLLDAHGRVLGSVGDELPEELAARAAGKAGNPGQHLLAPALAPNVSVMDRWRSSYFAAVEPVGQDISTPMYALFYIAAEGYRNRLYASYIRLFSMLAGLLLLSILLASAITQRFFRSLRAINAVARDLPARIAADQEVSWPSSIILEFEEISDNFHQAGSKIRTMFQQQRQLNRELEEARQAAEASSRAKSEFIAGMSHELRTPLNAILGYAQLLRRSESSAEDLDEIGRVISSSGQHLLRLINDILQYAGSNIEEMPLEYRLIHIHDLVKDLELMFQVKARQKGVELITRVDPAIRMQVHLPERAVTQILVNLLNNALQHAASGRVELSAEKLTDGLLFRVHDTGNGIPVEEQERVFQPFYQIGAVQTKHDGIGLGLAICRRLARAFGSDIELVSTPGEGTEFSFRVPLQQPTAAGAAAGGQLPEWLRIALLEEARKGDIAGIEALLEQHVATDPHLQDFSRQVKRLLDSFAVDELVELLQPPTSG</sequence>
<dbReference type="Pfam" id="PF02518">
    <property type="entry name" value="HATPase_c"/>
    <property type="match status" value="1"/>
</dbReference>
<dbReference type="PATRIC" id="fig|889378.3.peg.209"/>
<dbReference type="SMART" id="SM00388">
    <property type="entry name" value="HisKA"/>
    <property type="match status" value="1"/>
</dbReference>
<dbReference type="Proteomes" id="UP000007383">
    <property type="component" value="Chromosome"/>
</dbReference>
<evidence type="ECO:0000313" key="11">
    <source>
        <dbReference type="Proteomes" id="UP000007383"/>
    </source>
</evidence>
<evidence type="ECO:0000256" key="3">
    <source>
        <dbReference type="ARBA" id="ARBA00022553"/>
    </source>
</evidence>